<reference evidence="2" key="1">
    <citation type="journal article" date="2019" name="bioRxiv">
        <title>The Genome of the Zebra Mussel, Dreissena polymorpha: A Resource for Invasive Species Research.</title>
        <authorList>
            <person name="McCartney M.A."/>
            <person name="Auch B."/>
            <person name="Kono T."/>
            <person name="Mallez S."/>
            <person name="Zhang Y."/>
            <person name="Obille A."/>
            <person name="Becker A."/>
            <person name="Abrahante J.E."/>
            <person name="Garbe J."/>
            <person name="Badalamenti J.P."/>
            <person name="Herman A."/>
            <person name="Mangelson H."/>
            <person name="Liachko I."/>
            <person name="Sullivan S."/>
            <person name="Sone E.D."/>
            <person name="Koren S."/>
            <person name="Silverstein K.A.T."/>
            <person name="Beckman K.B."/>
            <person name="Gohl D.M."/>
        </authorList>
    </citation>
    <scope>NUCLEOTIDE SEQUENCE</scope>
    <source>
        <strain evidence="2">Duluth1</strain>
        <tissue evidence="2">Whole animal</tissue>
    </source>
</reference>
<feature type="domain" description="Integrase p58-like C-terminal" evidence="1">
    <location>
        <begin position="31"/>
        <end position="64"/>
    </location>
</feature>
<dbReference type="InterPro" id="IPR054465">
    <property type="entry name" value="Integrase_p58-like_C"/>
</dbReference>
<dbReference type="Pfam" id="PF22938">
    <property type="entry name" value="Integrase_p58_C"/>
    <property type="match status" value="1"/>
</dbReference>
<protein>
    <recommendedName>
        <fullName evidence="1">Integrase p58-like C-terminal domain-containing protein</fullName>
    </recommendedName>
</protein>
<evidence type="ECO:0000313" key="3">
    <source>
        <dbReference type="Proteomes" id="UP000828390"/>
    </source>
</evidence>
<evidence type="ECO:0000259" key="1">
    <source>
        <dbReference type="Pfam" id="PF22938"/>
    </source>
</evidence>
<sequence>MHSYEPGDFVWLLEESRKPGITHKPEMYYEGPFVVMQSLSNVNFRIQLDRHGKEKVVNHNKLKPYEGTNAPKLLQTERRKLKMNKE</sequence>
<keyword evidence="3" id="KW-1185">Reference proteome</keyword>
<evidence type="ECO:0000313" key="2">
    <source>
        <dbReference type="EMBL" id="KAH3841445.1"/>
    </source>
</evidence>
<gene>
    <name evidence="2" type="ORF">DPMN_114908</name>
</gene>
<reference evidence="2" key="2">
    <citation type="submission" date="2020-11" db="EMBL/GenBank/DDBJ databases">
        <authorList>
            <person name="McCartney M.A."/>
            <person name="Auch B."/>
            <person name="Kono T."/>
            <person name="Mallez S."/>
            <person name="Becker A."/>
            <person name="Gohl D.M."/>
            <person name="Silverstein K.A.T."/>
            <person name="Koren S."/>
            <person name="Bechman K.B."/>
            <person name="Herman A."/>
            <person name="Abrahante J.E."/>
            <person name="Garbe J."/>
        </authorList>
    </citation>
    <scope>NUCLEOTIDE SEQUENCE</scope>
    <source>
        <strain evidence="2">Duluth1</strain>
        <tissue evidence="2">Whole animal</tissue>
    </source>
</reference>
<proteinExistence type="predicted"/>
<dbReference type="AlphaFoldDB" id="A0A9D4KK98"/>
<comment type="caution">
    <text evidence="2">The sequence shown here is derived from an EMBL/GenBank/DDBJ whole genome shotgun (WGS) entry which is preliminary data.</text>
</comment>
<dbReference type="EMBL" id="JAIWYP010000004">
    <property type="protein sequence ID" value="KAH3841445.1"/>
    <property type="molecule type" value="Genomic_DNA"/>
</dbReference>
<dbReference type="Proteomes" id="UP000828390">
    <property type="component" value="Unassembled WGS sequence"/>
</dbReference>
<organism evidence="2 3">
    <name type="scientific">Dreissena polymorpha</name>
    <name type="common">Zebra mussel</name>
    <name type="synonym">Mytilus polymorpha</name>
    <dbReference type="NCBI Taxonomy" id="45954"/>
    <lineage>
        <taxon>Eukaryota</taxon>
        <taxon>Metazoa</taxon>
        <taxon>Spiralia</taxon>
        <taxon>Lophotrochozoa</taxon>
        <taxon>Mollusca</taxon>
        <taxon>Bivalvia</taxon>
        <taxon>Autobranchia</taxon>
        <taxon>Heteroconchia</taxon>
        <taxon>Euheterodonta</taxon>
        <taxon>Imparidentia</taxon>
        <taxon>Neoheterodontei</taxon>
        <taxon>Myida</taxon>
        <taxon>Dreissenoidea</taxon>
        <taxon>Dreissenidae</taxon>
        <taxon>Dreissena</taxon>
    </lineage>
</organism>
<name>A0A9D4KK98_DREPO</name>
<accession>A0A9D4KK98</accession>